<evidence type="ECO:0000313" key="11">
    <source>
        <dbReference type="EMBL" id="SEK40440.1"/>
    </source>
</evidence>
<dbReference type="EMBL" id="FOBH01000001">
    <property type="protein sequence ID" value="SEK40440.1"/>
    <property type="molecule type" value="Genomic_DNA"/>
</dbReference>
<dbReference type="CDD" id="cd06225">
    <property type="entry name" value="HAMP"/>
    <property type="match status" value="1"/>
</dbReference>
<dbReference type="InterPro" id="IPR043128">
    <property type="entry name" value="Rev_trsase/Diguanyl_cyclase"/>
</dbReference>
<dbReference type="PANTHER" id="PTHR45138">
    <property type="entry name" value="REGULATORY COMPONENTS OF SENSORY TRANSDUCTION SYSTEM"/>
    <property type="match status" value="1"/>
</dbReference>
<evidence type="ECO:0000256" key="4">
    <source>
        <dbReference type="ARBA" id="ARBA00022692"/>
    </source>
</evidence>
<dbReference type="GO" id="GO:0005886">
    <property type="term" value="C:plasma membrane"/>
    <property type="evidence" value="ECO:0007669"/>
    <property type="project" value="UniProtKB-SubCell"/>
</dbReference>
<sequence>MGGLKSIKSKLVIFAVLATLIPSLGLGLLSFRQNETQTSEKVTNQLLALTNDASREMELWMDKRVHEANVTATSSAVIEGLPAPNRSQTNTPVKNSRALAHYLRSVQEKLDTILELTVMDAAGQIVASSAQTPATVKLPKDWPGSTATEGLVIVPARWNELYGTASLSIAVPVLSYDNIIKGTLVAVLDLRTLQPHLKNDTKSPPGEVLLLDSDGMILVGSQVDTGKRMQFDVSLLQRLLAQPGKPLVFEGATHQDAIGLADASRELAVTIVAERDRAEVYSAWIEFRNMFLVLVSSLVLIMAAVAFKMGRSIVGPLQRLIRAADRIAAGDLDVRLTDKRNDELGHLTRVFNQMADRLRCSHAEIMAANEAMQQQNQMLETLSITDSLTGLYNRSKLDAILADQLARFKRTQRQFSLLMLDIDHFKTLNDTYGHVTGDEVLTSVARILLQSVRSIDYAARYGGDEFIVILVETSADQAQKTAERIRSQVANMRYSADGSTIAVTVSIGIVQYRPDYATPTTMLARVDNALYEAKRGGRNRAYCDHQETAKPRELNL</sequence>
<evidence type="ECO:0000256" key="2">
    <source>
        <dbReference type="ARBA" id="ARBA00012528"/>
    </source>
</evidence>
<gene>
    <name evidence="11" type="ORF">SAMN05216387_101355</name>
</gene>
<evidence type="ECO:0000313" key="12">
    <source>
        <dbReference type="Proteomes" id="UP000198620"/>
    </source>
</evidence>
<dbReference type="Gene3D" id="3.30.70.270">
    <property type="match status" value="1"/>
</dbReference>
<dbReference type="GO" id="GO:0007165">
    <property type="term" value="P:signal transduction"/>
    <property type="evidence" value="ECO:0007669"/>
    <property type="project" value="InterPro"/>
</dbReference>
<accession>A0A1H7GUY5</accession>
<evidence type="ECO:0000259" key="10">
    <source>
        <dbReference type="PROSITE" id="PS50887"/>
    </source>
</evidence>
<protein>
    <recommendedName>
        <fullName evidence="2">diguanylate cyclase</fullName>
        <ecNumber evidence="2">2.7.7.65</ecNumber>
    </recommendedName>
</protein>
<dbReference type="CDD" id="cd18773">
    <property type="entry name" value="PDC1_HK_sensor"/>
    <property type="match status" value="1"/>
</dbReference>
<dbReference type="SUPFAM" id="SSF55073">
    <property type="entry name" value="Nucleotide cyclase"/>
    <property type="match status" value="1"/>
</dbReference>
<dbReference type="PROSITE" id="PS50887">
    <property type="entry name" value="GGDEF"/>
    <property type="match status" value="1"/>
</dbReference>
<keyword evidence="6 8" id="KW-0472">Membrane</keyword>
<feature type="transmembrane region" description="Helical" evidence="8">
    <location>
        <begin position="290"/>
        <end position="310"/>
    </location>
</feature>
<dbReference type="STRING" id="1233.SAMN05216387_101355"/>
<dbReference type="GO" id="GO:0052621">
    <property type="term" value="F:diguanylate cyclase activity"/>
    <property type="evidence" value="ECO:0007669"/>
    <property type="project" value="UniProtKB-EC"/>
</dbReference>
<dbReference type="NCBIfam" id="TIGR00254">
    <property type="entry name" value="GGDEF"/>
    <property type="match status" value="1"/>
</dbReference>
<name>A0A1H7GUY5_9PROT</name>
<dbReference type="Gene3D" id="6.10.340.10">
    <property type="match status" value="1"/>
</dbReference>
<comment type="subcellular location">
    <subcellularLocation>
        <location evidence="1">Cell membrane</location>
        <topology evidence="1">Multi-pass membrane protein</topology>
    </subcellularLocation>
</comment>
<proteinExistence type="predicted"/>
<feature type="domain" description="HAMP" evidence="9">
    <location>
        <begin position="311"/>
        <end position="363"/>
    </location>
</feature>
<dbReference type="InterPro" id="IPR003660">
    <property type="entry name" value="HAMP_dom"/>
</dbReference>
<evidence type="ECO:0000256" key="7">
    <source>
        <dbReference type="ARBA" id="ARBA00034247"/>
    </source>
</evidence>
<evidence type="ECO:0000259" key="9">
    <source>
        <dbReference type="PROSITE" id="PS50885"/>
    </source>
</evidence>
<evidence type="ECO:0000256" key="5">
    <source>
        <dbReference type="ARBA" id="ARBA00022989"/>
    </source>
</evidence>
<dbReference type="SUPFAM" id="SSF158472">
    <property type="entry name" value="HAMP domain-like"/>
    <property type="match status" value="1"/>
</dbReference>
<dbReference type="InterPro" id="IPR033479">
    <property type="entry name" value="dCache_1"/>
</dbReference>
<dbReference type="Pfam" id="PF02743">
    <property type="entry name" value="dCache_1"/>
    <property type="match status" value="1"/>
</dbReference>
<dbReference type="SMART" id="SM00267">
    <property type="entry name" value="GGDEF"/>
    <property type="match status" value="1"/>
</dbReference>
<dbReference type="Proteomes" id="UP000198620">
    <property type="component" value="Unassembled WGS sequence"/>
</dbReference>
<evidence type="ECO:0000256" key="1">
    <source>
        <dbReference type="ARBA" id="ARBA00004651"/>
    </source>
</evidence>
<evidence type="ECO:0000256" key="3">
    <source>
        <dbReference type="ARBA" id="ARBA00022475"/>
    </source>
</evidence>
<dbReference type="InterPro" id="IPR050469">
    <property type="entry name" value="Diguanylate_Cyclase"/>
</dbReference>
<dbReference type="Pfam" id="PF00990">
    <property type="entry name" value="GGDEF"/>
    <property type="match status" value="1"/>
</dbReference>
<comment type="catalytic activity">
    <reaction evidence="7">
        <text>2 GTP = 3',3'-c-di-GMP + 2 diphosphate</text>
        <dbReference type="Rhea" id="RHEA:24898"/>
        <dbReference type="ChEBI" id="CHEBI:33019"/>
        <dbReference type="ChEBI" id="CHEBI:37565"/>
        <dbReference type="ChEBI" id="CHEBI:58805"/>
        <dbReference type="EC" id="2.7.7.65"/>
    </reaction>
</comment>
<dbReference type="PANTHER" id="PTHR45138:SF9">
    <property type="entry name" value="DIGUANYLATE CYCLASE DGCM-RELATED"/>
    <property type="match status" value="1"/>
</dbReference>
<keyword evidence="4 8" id="KW-0812">Transmembrane</keyword>
<dbReference type="FunFam" id="3.30.70.270:FF:000001">
    <property type="entry name" value="Diguanylate cyclase domain protein"/>
    <property type="match status" value="1"/>
</dbReference>
<dbReference type="InterPro" id="IPR029787">
    <property type="entry name" value="Nucleotide_cyclase"/>
</dbReference>
<evidence type="ECO:0000256" key="8">
    <source>
        <dbReference type="SAM" id="Phobius"/>
    </source>
</evidence>
<dbReference type="InterPro" id="IPR000160">
    <property type="entry name" value="GGDEF_dom"/>
</dbReference>
<evidence type="ECO:0000256" key="6">
    <source>
        <dbReference type="ARBA" id="ARBA00023136"/>
    </source>
</evidence>
<keyword evidence="3" id="KW-1003">Cell membrane</keyword>
<keyword evidence="5 8" id="KW-1133">Transmembrane helix</keyword>
<dbReference type="AlphaFoldDB" id="A0A1H7GUY5"/>
<dbReference type="CDD" id="cd01949">
    <property type="entry name" value="GGDEF"/>
    <property type="match status" value="1"/>
</dbReference>
<dbReference type="EC" id="2.7.7.65" evidence="2"/>
<reference evidence="11 12" key="1">
    <citation type="submission" date="2016-10" db="EMBL/GenBank/DDBJ databases">
        <authorList>
            <person name="de Groot N.N."/>
        </authorList>
    </citation>
    <scope>NUCLEOTIDE SEQUENCE [LARGE SCALE GENOMIC DNA]</scope>
    <source>
        <strain evidence="11 12">Nv1</strain>
    </source>
</reference>
<keyword evidence="12" id="KW-1185">Reference proteome</keyword>
<dbReference type="Pfam" id="PF00672">
    <property type="entry name" value="HAMP"/>
    <property type="match status" value="1"/>
</dbReference>
<dbReference type="SMART" id="SM00304">
    <property type="entry name" value="HAMP"/>
    <property type="match status" value="1"/>
</dbReference>
<organism evidence="11 12">
    <name type="scientific">Nitrosovibrio tenuis</name>
    <dbReference type="NCBI Taxonomy" id="1233"/>
    <lineage>
        <taxon>Bacteria</taxon>
        <taxon>Pseudomonadati</taxon>
        <taxon>Pseudomonadota</taxon>
        <taxon>Betaproteobacteria</taxon>
        <taxon>Nitrosomonadales</taxon>
        <taxon>Nitrosomonadaceae</taxon>
        <taxon>Nitrosovibrio</taxon>
    </lineage>
</organism>
<dbReference type="PROSITE" id="PS50885">
    <property type="entry name" value="HAMP"/>
    <property type="match status" value="1"/>
</dbReference>
<feature type="domain" description="GGDEF" evidence="10">
    <location>
        <begin position="413"/>
        <end position="546"/>
    </location>
</feature>